<dbReference type="RefSeq" id="WP_209380104.1">
    <property type="nucleotide sequence ID" value="NZ_JAGIZB010000012.1"/>
</dbReference>
<evidence type="ECO:0000313" key="3">
    <source>
        <dbReference type="Proteomes" id="UP000681594"/>
    </source>
</evidence>
<keyword evidence="3" id="KW-1185">Reference proteome</keyword>
<proteinExistence type="predicted"/>
<evidence type="ECO:0008006" key="4">
    <source>
        <dbReference type="Google" id="ProtNLM"/>
    </source>
</evidence>
<gene>
    <name evidence="2" type="ORF">J8J14_13750</name>
</gene>
<reference evidence="2 3" key="1">
    <citation type="submission" date="2021-03" db="EMBL/GenBank/DDBJ databases">
        <authorList>
            <person name="So Y."/>
        </authorList>
    </citation>
    <scope>NUCLEOTIDE SEQUENCE [LARGE SCALE GENOMIC DNA]</scope>
    <source>
        <strain evidence="2 3">SSH11</strain>
    </source>
</reference>
<evidence type="ECO:0000256" key="1">
    <source>
        <dbReference type="SAM" id="MobiDB-lite"/>
    </source>
</evidence>
<organism evidence="2 3">
    <name type="scientific">Pararoseomonas baculiformis</name>
    <dbReference type="NCBI Taxonomy" id="2820812"/>
    <lineage>
        <taxon>Bacteria</taxon>
        <taxon>Pseudomonadati</taxon>
        <taxon>Pseudomonadota</taxon>
        <taxon>Alphaproteobacteria</taxon>
        <taxon>Acetobacterales</taxon>
        <taxon>Acetobacteraceae</taxon>
        <taxon>Pararoseomonas</taxon>
    </lineage>
</organism>
<feature type="region of interest" description="Disordered" evidence="1">
    <location>
        <begin position="394"/>
        <end position="425"/>
    </location>
</feature>
<dbReference type="EMBL" id="JAGIZB010000012">
    <property type="protein sequence ID" value="MBP0445839.1"/>
    <property type="molecule type" value="Genomic_DNA"/>
</dbReference>
<evidence type="ECO:0000313" key="2">
    <source>
        <dbReference type="EMBL" id="MBP0445839.1"/>
    </source>
</evidence>
<dbReference type="Proteomes" id="UP000681594">
    <property type="component" value="Unassembled WGS sequence"/>
</dbReference>
<comment type="caution">
    <text evidence="2">The sequence shown here is derived from an EMBL/GenBank/DDBJ whole genome shotgun (WGS) entry which is preliminary data.</text>
</comment>
<accession>A0ABS4AHZ8</accession>
<name>A0ABS4AHZ8_9PROT</name>
<protein>
    <recommendedName>
        <fullName evidence="4">Baseplate protein J-like domain-containing protein</fullName>
    </recommendedName>
</protein>
<sequence length="425" mass="45461">MSSREDMTARLPPAYREGELAGRLLGVIGAQIELLNDEAREVQRAHFWRTALNGPEVTALGALLDIPPEPGQGRDEYRAWVDALRDTILGIGGPTPAAVRSVVTGYARRHAEAARLPRLLPQQGEWGAGEEDPPPRLVENPRRWRWVPAPGDGAMEPLQQITAENHGLDPAPANLLLRGLAGGPERSPLVVNLTTGEALAFSADVPPGSTLALAAQPDGTMHARLDGLDVTSRLGSIAGLVPGQPWTPARLVAPARAITLRPGANRIWFLPVARFDVPGLDRYLAALADAALVQGRFDAASFDAALFHQEPALRLSIGFRETVAAAFRVDIDASRMLAPRGRTAEALATRERLDFALARAVARIRALGVASELRLLPAADIQPSPDRLVAIGPKRLRDTGPTGADRLLPRSATFDDSPFDATGFG</sequence>